<evidence type="ECO:0000313" key="4">
    <source>
        <dbReference type="Proteomes" id="UP001231587"/>
    </source>
</evidence>
<gene>
    <name evidence="1" type="ORF">J2Z56_003687</name>
    <name evidence="2" type="ORF">J2Z57_003676</name>
</gene>
<dbReference type="EMBL" id="JAGGJQ010000019">
    <property type="protein sequence ID" value="MBP1841749.1"/>
    <property type="molecule type" value="Genomic_DNA"/>
</dbReference>
<evidence type="ECO:0000313" key="1">
    <source>
        <dbReference type="EMBL" id="MBP1841749.1"/>
    </source>
</evidence>
<comment type="caution">
    <text evidence="1">The sequence shown here is derived from an EMBL/GenBank/DDBJ whole genome shotgun (WGS) entry which is preliminary data.</text>
</comment>
<proteinExistence type="predicted"/>
<dbReference type="AlphaFoldDB" id="A0A9X0YN89"/>
<name>A0A9X0YN89_9FLAO</name>
<protein>
    <submittedName>
        <fullName evidence="1">Uncharacterized protein</fullName>
    </submittedName>
</protein>
<dbReference type="Proteomes" id="UP001231587">
    <property type="component" value="Unassembled WGS sequence"/>
</dbReference>
<keyword evidence="4" id="KW-1185">Reference proteome</keyword>
<dbReference type="RefSeq" id="WP_057782165.1">
    <property type="nucleotide sequence ID" value="NZ_JAGGJQ010000019.1"/>
</dbReference>
<dbReference type="Proteomes" id="UP001138672">
    <property type="component" value="Unassembled WGS sequence"/>
</dbReference>
<sequence>MINRTFKTPLGKVSCELNSNLKFVELQNSGNYEKGVYERFKTSAHDIELIEFKVKQPFYNGETISDSKCWIWRIEKVKEISEKLELKVSISDFPKNSEFDYASGENLDAFEITNNEWKLHIGTEDGFILNRRAENNDWFPKRLINIKKDWQEITELKESSIQTKVPELEVGEKIHLQYLTAFDK</sequence>
<reference evidence="1" key="1">
    <citation type="submission" date="2021-03" db="EMBL/GenBank/DDBJ databases">
        <title>Genomic Encyclopedia of Type Strains, Phase IV (KMG-IV): sequencing the most valuable type-strain genomes for metagenomic binning, comparative biology and taxonomic classification.</title>
        <authorList>
            <person name="Goeker M."/>
        </authorList>
    </citation>
    <scope>NUCLEOTIDE SEQUENCE</scope>
    <source>
        <strain evidence="1">DSM 15523</strain>
        <strain evidence="2 4">DSM 16476</strain>
    </source>
</reference>
<organism evidence="1 3">
    <name type="scientific">Formosa algae</name>
    <dbReference type="NCBI Taxonomy" id="225843"/>
    <lineage>
        <taxon>Bacteria</taxon>
        <taxon>Pseudomonadati</taxon>
        <taxon>Bacteroidota</taxon>
        <taxon>Flavobacteriia</taxon>
        <taxon>Flavobacteriales</taxon>
        <taxon>Flavobacteriaceae</taxon>
        <taxon>Formosa</taxon>
    </lineage>
</organism>
<dbReference type="EMBL" id="JAUSUU010000018">
    <property type="protein sequence ID" value="MDQ0337214.1"/>
    <property type="molecule type" value="Genomic_DNA"/>
</dbReference>
<dbReference type="OrthoDB" id="881552at2"/>
<evidence type="ECO:0000313" key="2">
    <source>
        <dbReference type="EMBL" id="MDQ0337214.1"/>
    </source>
</evidence>
<accession>A0A9X0YN89</accession>
<evidence type="ECO:0000313" key="3">
    <source>
        <dbReference type="Proteomes" id="UP001138672"/>
    </source>
</evidence>